<dbReference type="CDD" id="cd07438">
    <property type="entry name" value="PHP_HisPPase_AMP"/>
    <property type="match status" value="1"/>
</dbReference>
<name>A0A317Y800_MAIZE</name>
<gene>
    <name evidence="2" type="primary">HI_1400</name>
    <name evidence="2" type="ORF">Zm00014a_016294</name>
</gene>
<dbReference type="SMART" id="SM00481">
    <property type="entry name" value="POLIIIAc"/>
    <property type="match status" value="1"/>
</dbReference>
<dbReference type="GO" id="GO:0003824">
    <property type="term" value="F:catalytic activity"/>
    <property type="evidence" value="ECO:0007669"/>
    <property type="project" value="InterPro"/>
</dbReference>
<dbReference type="Pfam" id="PF02811">
    <property type="entry name" value="PHP"/>
    <property type="match status" value="1"/>
</dbReference>
<dbReference type="SUPFAM" id="SSF89550">
    <property type="entry name" value="PHP domain-like"/>
    <property type="match status" value="1"/>
</dbReference>
<dbReference type="InterPro" id="IPR052018">
    <property type="entry name" value="PHP_domain"/>
</dbReference>
<dbReference type="Gene3D" id="3.20.20.140">
    <property type="entry name" value="Metal-dependent hydrolases"/>
    <property type="match status" value="1"/>
</dbReference>
<evidence type="ECO:0000313" key="2">
    <source>
        <dbReference type="EMBL" id="PWZ53814.1"/>
    </source>
</evidence>
<dbReference type="InterPro" id="IPR004013">
    <property type="entry name" value="PHP_dom"/>
</dbReference>
<comment type="caution">
    <text evidence="2">The sequence shown here is derived from an EMBL/GenBank/DDBJ whole genome shotgun (WGS) entry which is preliminary data.</text>
</comment>
<dbReference type="Gene3D" id="1.10.150.650">
    <property type="match status" value="1"/>
</dbReference>
<dbReference type="AlphaFoldDB" id="A0A317Y800"/>
<reference evidence="2" key="1">
    <citation type="journal article" date="2018" name="Nat. Genet.">
        <title>Extensive intraspecific gene order and gene structural variations between Mo17 and other maize genomes.</title>
        <authorList>
            <person name="Sun S."/>
            <person name="Zhou Y."/>
            <person name="Chen J."/>
            <person name="Shi J."/>
            <person name="Zhao H."/>
            <person name="Zhao H."/>
            <person name="Song W."/>
            <person name="Zhang M."/>
            <person name="Cui Y."/>
            <person name="Dong X."/>
            <person name="Liu H."/>
            <person name="Ma X."/>
            <person name="Jiao Y."/>
            <person name="Wang B."/>
            <person name="Wei X."/>
            <person name="Stein J.C."/>
            <person name="Glaubitz J.C."/>
            <person name="Lu F."/>
            <person name="Yu G."/>
            <person name="Liang C."/>
            <person name="Fengler K."/>
            <person name="Li B."/>
            <person name="Rafalski A."/>
            <person name="Schnable P.S."/>
            <person name="Ware D.H."/>
            <person name="Buckler E.S."/>
            <person name="Lai J."/>
        </authorList>
    </citation>
    <scope>NUCLEOTIDE SEQUENCE [LARGE SCALE GENOMIC DNA]</scope>
    <source>
        <tissue evidence="2">Seedling</tissue>
    </source>
</reference>
<accession>A0A317Y800</accession>
<proteinExistence type="predicted"/>
<organism evidence="2">
    <name type="scientific">Zea mays</name>
    <name type="common">Maize</name>
    <dbReference type="NCBI Taxonomy" id="4577"/>
    <lineage>
        <taxon>Eukaryota</taxon>
        <taxon>Viridiplantae</taxon>
        <taxon>Streptophyta</taxon>
        <taxon>Embryophyta</taxon>
        <taxon>Tracheophyta</taxon>
        <taxon>Spermatophyta</taxon>
        <taxon>Magnoliopsida</taxon>
        <taxon>Liliopsida</taxon>
        <taxon>Poales</taxon>
        <taxon>Poaceae</taxon>
        <taxon>PACMAD clade</taxon>
        <taxon>Panicoideae</taxon>
        <taxon>Andropogonodae</taxon>
        <taxon>Andropogoneae</taxon>
        <taxon>Tripsacinae</taxon>
        <taxon>Zea</taxon>
    </lineage>
</organism>
<dbReference type="FunFam" id="1.10.150.650:FF:000002">
    <property type="entry name" value="PHP domain-containing protein"/>
    <property type="match status" value="1"/>
</dbReference>
<sequence length="529" mass="58481">MGNKKSKRSRSKKNKTNADQALALDYVRAWVLPVPPPLKPSAADVDDFLPVQATRRGDVLFELHSHSNHSDGFLSPSALVERAHRNGVKVLALTDHDTMAGIPEAVSAASKFGMRIIPGVEISALYNPRDIQGDISWCMLFADDVVLVDESREGINRKLELWKYTLESKGFRLSRTKIEYMMCVFSATRHEDGDVTLDGKESFQYLGSMLQKDGDIDEDVGIEFQPMFHANFIIFSISLSIREVAGAGETVHILAYYGMCGPSRCDELDGMLLNIRDGRYLRAKNMLEKLTTLKVPIKWEHVNKIAGDGVAPGRLHIARAMVEMGYVENLRQAFNKYLGDDGPAYARGSEPFAETVVQLISRTGGFSALAHPWSLKNPDAIIRSLKGAGLNGMEVYRSDGEVNGFSELAEKYGLLKLGGSDFHGRGGKDESDVGTVKLAITTLCCFLKMARSIWSSAMKDILLKFAEEPSAANLGNMLKFGRLTKFAGFSPINNGIHVVDFCLSSWSSNDDIEDVELEEVRLKLAHYAE</sequence>
<dbReference type="PANTHER" id="PTHR42924:SF17">
    <property type="entry name" value="OS03G0192000 PROTEIN"/>
    <property type="match status" value="1"/>
</dbReference>
<feature type="domain" description="Polymerase/histidinol phosphatase N-terminal" evidence="1">
    <location>
        <begin position="61"/>
        <end position="126"/>
    </location>
</feature>
<dbReference type="PANTHER" id="PTHR42924">
    <property type="entry name" value="EXONUCLEASE"/>
    <property type="match status" value="1"/>
</dbReference>
<dbReference type="EMBL" id="NCVQ01000001">
    <property type="protein sequence ID" value="PWZ53814.1"/>
    <property type="molecule type" value="Genomic_DNA"/>
</dbReference>
<dbReference type="Proteomes" id="UP000251960">
    <property type="component" value="Chromosome 1"/>
</dbReference>
<dbReference type="InterPro" id="IPR016195">
    <property type="entry name" value="Pol/histidinol_Pase-like"/>
</dbReference>
<dbReference type="ExpressionAtlas" id="A0A317Y800">
    <property type="expression patterns" value="baseline and differential"/>
</dbReference>
<dbReference type="InterPro" id="IPR003141">
    <property type="entry name" value="Pol/His_phosphatase_N"/>
</dbReference>
<evidence type="ECO:0000259" key="1">
    <source>
        <dbReference type="SMART" id="SM00481"/>
    </source>
</evidence>
<protein>
    <submittedName>
        <fullName evidence="2">5'-3' exoribonuclease</fullName>
    </submittedName>
</protein>